<keyword evidence="7" id="KW-0614">Plasmid</keyword>
<dbReference type="GO" id="GO:0005524">
    <property type="term" value="F:ATP binding"/>
    <property type="evidence" value="ECO:0007669"/>
    <property type="project" value="UniProtKB-KW"/>
</dbReference>
<evidence type="ECO:0000256" key="4">
    <source>
        <dbReference type="ARBA" id="ARBA00022741"/>
    </source>
</evidence>
<dbReference type="PROSITE" id="PS50893">
    <property type="entry name" value="ABC_TRANSPORTER_2"/>
    <property type="match status" value="1"/>
</dbReference>
<protein>
    <submittedName>
        <fullName evidence="7">ABC transporter ATP-binding protein</fullName>
    </submittedName>
</protein>
<keyword evidence="5 7" id="KW-0067">ATP-binding</keyword>
<dbReference type="CDD" id="cd03257">
    <property type="entry name" value="ABC_NikE_OppD_transporters"/>
    <property type="match status" value="1"/>
</dbReference>
<evidence type="ECO:0000313" key="7">
    <source>
        <dbReference type="EMBL" id="QDY70530.1"/>
    </source>
</evidence>
<dbReference type="InterPro" id="IPR027417">
    <property type="entry name" value="P-loop_NTPase"/>
</dbReference>
<dbReference type="GO" id="GO:0055085">
    <property type="term" value="P:transmembrane transport"/>
    <property type="evidence" value="ECO:0007669"/>
    <property type="project" value="UniProtKB-ARBA"/>
</dbReference>
<dbReference type="PANTHER" id="PTHR43776:SF7">
    <property type="entry name" value="D,D-DIPEPTIDE TRANSPORT ATP-BINDING PROTEIN DDPF-RELATED"/>
    <property type="match status" value="1"/>
</dbReference>
<dbReference type="Gene3D" id="3.40.50.300">
    <property type="entry name" value="P-loop containing nucleotide triphosphate hydrolases"/>
    <property type="match status" value="1"/>
</dbReference>
<keyword evidence="8" id="KW-1185">Reference proteome</keyword>
<comment type="similarity">
    <text evidence="2">Belongs to the ABC transporter superfamily.</text>
</comment>
<accession>A0A5B8J8E5</accession>
<dbReference type="PANTHER" id="PTHR43776">
    <property type="entry name" value="TRANSPORT ATP-BINDING PROTEIN"/>
    <property type="match status" value="1"/>
</dbReference>
<feature type="domain" description="ABC transporter" evidence="6">
    <location>
        <begin position="7"/>
        <end position="253"/>
    </location>
</feature>
<gene>
    <name evidence="7" type="ORF">FPZ52_12555</name>
</gene>
<dbReference type="NCBIfam" id="TIGR01727">
    <property type="entry name" value="oligo_HPY"/>
    <property type="match status" value="1"/>
</dbReference>
<dbReference type="InterPro" id="IPR003593">
    <property type="entry name" value="AAA+_ATPase"/>
</dbReference>
<dbReference type="GO" id="GO:0016887">
    <property type="term" value="F:ATP hydrolysis activity"/>
    <property type="evidence" value="ECO:0007669"/>
    <property type="project" value="InterPro"/>
</dbReference>
<dbReference type="Pfam" id="PF08352">
    <property type="entry name" value="oligo_HPY"/>
    <property type="match status" value="1"/>
</dbReference>
<dbReference type="Proteomes" id="UP000318483">
    <property type="component" value="Plasmid unnamed1"/>
</dbReference>
<dbReference type="SMART" id="SM00382">
    <property type="entry name" value="AAA"/>
    <property type="match status" value="1"/>
</dbReference>
<proteinExistence type="inferred from homology"/>
<dbReference type="InterPro" id="IPR003439">
    <property type="entry name" value="ABC_transporter-like_ATP-bd"/>
</dbReference>
<dbReference type="EMBL" id="CP042262">
    <property type="protein sequence ID" value="QDY70530.1"/>
    <property type="molecule type" value="Genomic_DNA"/>
</dbReference>
<keyword evidence="3" id="KW-0813">Transport</keyword>
<organism evidence="7 8">
    <name type="scientific">Qingshengfaniella alkalisoli</name>
    <dbReference type="NCBI Taxonomy" id="2599296"/>
    <lineage>
        <taxon>Bacteria</taxon>
        <taxon>Pseudomonadati</taxon>
        <taxon>Pseudomonadota</taxon>
        <taxon>Alphaproteobacteria</taxon>
        <taxon>Rhodobacterales</taxon>
        <taxon>Paracoccaceae</taxon>
        <taxon>Qingshengfaniella</taxon>
    </lineage>
</organism>
<evidence type="ECO:0000259" key="6">
    <source>
        <dbReference type="PROSITE" id="PS50893"/>
    </source>
</evidence>
<dbReference type="KEGG" id="lit:FPZ52_12555"/>
<dbReference type="GO" id="GO:0005886">
    <property type="term" value="C:plasma membrane"/>
    <property type="evidence" value="ECO:0007669"/>
    <property type="project" value="UniProtKB-SubCell"/>
</dbReference>
<dbReference type="SUPFAM" id="SSF52540">
    <property type="entry name" value="P-loop containing nucleoside triphosphate hydrolases"/>
    <property type="match status" value="1"/>
</dbReference>
<comment type="subcellular location">
    <subcellularLocation>
        <location evidence="1">Cell inner membrane</location>
        <topology evidence="1">Peripheral membrane protein</topology>
    </subcellularLocation>
</comment>
<keyword evidence="4" id="KW-0547">Nucleotide-binding</keyword>
<evidence type="ECO:0000256" key="5">
    <source>
        <dbReference type="ARBA" id="ARBA00022840"/>
    </source>
</evidence>
<evidence type="ECO:0000256" key="3">
    <source>
        <dbReference type="ARBA" id="ARBA00022448"/>
    </source>
</evidence>
<dbReference type="GO" id="GO:0015833">
    <property type="term" value="P:peptide transport"/>
    <property type="evidence" value="ECO:0007669"/>
    <property type="project" value="InterPro"/>
</dbReference>
<dbReference type="OrthoDB" id="7374568at2"/>
<reference evidence="7 8" key="1">
    <citation type="submission" date="2019-07" db="EMBL/GenBank/DDBJ databases">
        <title>Litoreibacter alkalisoli sp. nov., isolated from saline-alkaline soil.</title>
        <authorList>
            <person name="Wang S."/>
            <person name="Xu L."/>
            <person name="Xing Y.-T."/>
            <person name="Sun J.-Q."/>
        </authorList>
    </citation>
    <scope>NUCLEOTIDE SEQUENCE [LARGE SCALE GENOMIC DNA]</scope>
    <source>
        <strain evidence="7 8">LN3S51</strain>
        <plasmid evidence="7 8">unnamed1</plasmid>
    </source>
</reference>
<dbReference type="InterPro" id="IPR013563">
    <property type="entry name" value="Oligopep_ABC_C"/>
</dbReference>
<evidence type="ECO:0000256" key="2">
    <source>
        <dbReference type="ARBA" id="ARBA00005417"/>
    </source>
</evidence>
<dbReference type="AlphaFoldDB" id="A0A5B8J8E5"/>
<dbReference type="InterPro" id="IPR050319">
    <property type="entry name" value="ABC_transp_ATP-bind"/>
</dbReference>
<evidence type="ECO:0000256" key="1">
    <source>
        <dbReference type="ARBA" id="ARBA00004417"/>
    </source>
</evidence>
<dbReference type="Pfam" id="PF00005">
    <property type="entry name" value="ABC_tran"/>
    <property type="match status" value="1"/>
</dbReference>
<name>A0A5B8J8E5_9RHOB</name>
<sequence>MNMDPVLSVRQVSRLFNNPDDPEAISVGARDVSLDISAGETVGLIGESGCGKSTLARCLVGLDRPETGEILIGHRNLTNLNGRDLRRFRKNTQIVFQRPETCLNPRMSVRQFVTQPLRNFAVVPRREEAARIEKLARLVGLDPSMLDRFPRQLSGGERQRVAIMRALACEPKVVVLDEPTSALDVSVQAQVLRTLKQLREETGTAFLFISHDIAVVRYMCERVIVMYLGSIVEEGPAERVLTSPAHPYTQALLDASPRIHPLERDPVALHGELVLGNVRPGECPMRARCPFAHERCVTDPPRTSVGQDHFATCWLAQDRAAGKTRPTP</sequence>
<geneLocation type="plasmid" evidence="7 8">
    <name>unnamed1</name>
</geneLocation>
<evidence type="ECO:0000313" key="8">
    <source>
        <dbReference type="Proteomes" id="UP000318483"/>
    </source>
</evidence>
<dbReference type="RefSeq" id="WP_146365948.1">
    <property type="nucleotide sequence ID" value="NZ_CP042262.1"/>
</dbReference>